<dbReference type="Gene3D" id="2.40.30.10">
    <property type="entry name" value="Translation factors"/>
    <property type="match status" value="1"/>
</dbReference>
<evidence type="ECO:0000256" key="4">
    <source>
        <dbReference type="ARBA" id="ARBA00022714"/>
    </source>
</evidence>
<protein>
    <submittedName>
        <fullName evidence="12">Ferredoxin</fullName>
    </submittedName>
</protein>
<dbReference type="InterPro" id="IPR001041">
    <property type="entry name" value="2Fe-2S_ferredoxin-type"/>
</dbReference>
<dbReference type="PROSITE" id="PS00197">
    <property type="entry name" value="2FE2S_FER_1"/>
    <property type="match status" value="1"/>
</dbReference>
<dbReference type="PROSITE" id="PS51085">
    <property type="entry name" value="2FE2S_FER_2"/>
    <property type="match status" value="1"/>
</dbReference>
<keyword evidence="8" id="KW-0411">Iron-sulfur</keyword>
<dbReference type="SUPFAM" id="SSF52343">
    <property type="entry name" value="Ferredoxin reductase-like, C-terminal NADP-linked domain"/>
    <property type="match status" value="1"/>
</dbReference>
<dbReference type="Proteomes" id="UP000005952">
    <property type="component" value="Chromosome"/>
</dbReference>
<dbReference type="PROSITE" id="PS51384">
    <property type="entry name" value="FAD_FR"/>
    <property type="match status" value="1"/>
</dbReference>
<dbReference type="InterPro" id="IPR054582">
    <property type="entry name" value="DmmA-like_N"/>
</dbReference>
<keyword evidence="5" id="KW-0479">Metal-binding</keyword>
<evidence type="ECO:0000256" key="8">
    <source>
        <dbReference type="ARBA" id="ARBA00023014"/>
    </source>
</evidence>
<dbReference type="InterPro" id="IPR017938">
    <property type="entry name" value="Riboflavin_synthase-like_b-brl"/>
</dbReference>
<dbReference type="KEGG" id="hdt:HYPDE_22968"/>
<dbReference type="SUPFAM" id="SSF63380">
    <property type="entry name" value="Riboflavin synthase domain-like"/>
    <property type="match status" value="1"/>
</dbReference>
<keyword evidence="9" id="KW-0472">Membrane</keyword>
<dbReference type="GO" id="GO:0051537">
    <property type="term" value="F:2 iron, 2 sulfur cluster binding"/>
    <property type="evidence" value="ECO:0007669"/>
    <property type="project" value="UniProtKB-KW"/>
</dbReference>
<evidence type="ECO:0000256" key="7">
    <source>
        <dbReference type="ARBA" id="ARBA00023004"/>
    </source>
</evidence>
<dbReference type="GO" id="GO:0046872">
    <property type="term" value="F:metal ion binding"/>
    <property type="evidence" value="ECO:0007669"/>
    <property type="project" value="UniProtKB-KW"/>
</dbReference>
<dbReference type="InterPro" id="IPR050415">
    <property type="entry name" value="MRET"/>
</dbReference>
<keyword evidence="6" id="KW-0560">Oxidoreductase</keyword>
<dbReference type="CDD" id="cd00207">
    <property type="entry name" value="fer2"/>
    <property type="match status" value="1"/>
</dbReference>
<dbReference type="EMBL" id="CP005587">
    <property type="protein sequence ID" value="AGK56280.1"/>
    <property type="molecule type" value="Genomic_DNA"/>
</dbReference>
<keyword evidence="4" id="KW-0001">2Fe-2S</keyword>
<evidence type="ECO:0000259" key="11">
    <source>
        <dbReference type="PROSITE" id="PS51384"/>
    </source>
</evidence>
<dbReference type="InterPro" id="IPR036010">
    <property type="entry name" value="2Fe-2S_ferredoxin-like_sf"/>
</dbReference>
<dbReference type="InterPro" id="IPR039261">
    <property type="entry name" value="FNR_nucleotide-bd"/>
</dbReference>
<dbReference type="SUPFAM" id="SSF54292">
    <property type="entry name" value="2Fe-2S ferredoxin-like"/>
    <property type="match status" value="1"/>
</dbReference>
<evidence type="ECO:0000313" key="13">
    <source>
        <dbReference type="Proteomes" id="UP000005952"/>
    </source>
</evidence>
<dbReference type="InterPro" id="IPR012675">
    <property type="entry name" value="Beta-grasp_dom_sf"/>
</dbReference>
<dbReference type="eggNOG" id="COG1018">
    <property type="taxonomic scope" value="Bacteria"/>
</dbReference>
<keyword evidence="13" id="KW-1185">Reference proteome</keyword>
<dbReference type="InterPro" id="IPR006058">
    <property type="entry name" value="2Fe2S_fd_BS"/>
</dbReference>
<dbReference type="Gene3D" id="3.40.50.80">
    <property type="entry name" value="Nucleotide-binding domain of ferredoxin-NADP reductase (FNR) module"/>
    <property type="match status" value="1"/>
</dbReference>
<dbReference type="PANTHER" id="PTHR47354:SF1">
    <property type="entry name" value="CARNITINE MONOOXYGENASE REDUCTASE SUBUNIT"/>
    <property type="match status" value="1"/>
</dbReference>
<dbReference type="RefSeq" id="WP_015596318.1">
    <property type="nucleotide sequence ID" value="NC_021172.1"/>
</dbReference>
<evidence type="ECO:0000256" key="5">
    <source>
        <dbReference type="ARBA" id="ARBA00022723"/>
    </source>
</evidence>
<dbReference type="STRING" id="670307.HYPDE_22968"/>
<feature type="transmembrane region" description="Helical" evidence="9">
    <location>
        <begin position="116"/>
        <end position="134"/>
    </location>
</feature>
<dbReference type="Pfam" id="PF22290">
    <property type="entry name" value="DmmA-like_N"/>
    <property type="match status" value="1"/>
</dbReference>
<keyword evidence="9" id="KW-1133">Transmembrane helix</keyword>
<organism evidence="12 13">
    <name type="scientific">Hyphomicrobium denitrificans 1NES1</name>
    <dbReference type="NCBI Taxonomy" id="670307"/>
    <lineage>
        <taxon>Bacteria</taxon>
        <taxon>Pseudomonadati</taxon>
        <taxon>Pseudomonadota</taxon>
        <taxon>Alphaproteobacteria</taxon>
        <taxon>Hyphomicrobiales</taxon>
        <taxon>Hyphomicrobiaceae</taxon>
        <taxon>Hyphomicrobium</taxon>
    </lineage>
</organism>
<proteinExistence type="predicted"/>
<evidence type="ECO:0000256" key="2">
    <source>
        <dbReference type="ARBA" id="ARBA00022630"/>
    </source>
</evidence>
<evidence type="ECO:0000256" key="1">
    <source>
        <dbReference type="ARBA" id="ARBA00001917"/>
    </source>
</evidence>
<evidence type="ECO:0000256" key="9">
    <source>
        <dbReference type="SAM" id="Phobius"/>
    </source>
</evidence>
<dbReference type="HOGENOM" id="CLU_003827_17_0_5"/>
<accession>N0B893</accession>
<feature type="domain" description="FAD-binding FR-type" evidence="11">
    <location>
        <begin position="4"/>
        <end position="109"/>
    </location>
</feature>
<evidence type="ECO:0000259" key="10">
    <source>
        <dbReference type="PROSITE" id="PS51085"/>
    </source>
</evidence>
<dbReference type="PANTHER" id="PTHR47354">
    <property type="entry name" value="NADH OXIDOREDUCTASE HCR"/>
    <property type="match status" value="1"/>
</dbReference>
<name>N0B893_9HYPH</name>
<reference evidence="12 13" key="1">
    <citation type="journal article" date="2013" name="Genome Announc.">
        <title>Genome sequences for three denitrifying bacterial strains isolated from a uranium- and nitrate-contaminated subsurface environment.</title>
        <authorList>
            <person name="Venkatramanan R."/>
            <person name="Prakash O."/>
            <person name="Woyke T."/>
            <person name="Chain P."/>
            <person name="Goodwin L.A."/>
            <person name="Watson D."/>
            <person name="Brooks S."/>
            <person name="Kostka J.E."/>
            <person name="Green S.J."/>
        </authorList>
    </citation>
    <scope>NUCLEOTIDE SEQUENCE [LARGE SCALE GENOMIC DNA]</scope>
    <source>
        <strain evidence="12 13">1NES1</strain>
    </source>
</reference>
<keyword evidence="2" id="KW-0285">Flavoprotein</keyword>
<evidence type="ECO:0000313" key="12">
    <source>
        <dbReference type="EMBL" id="AGK56280.1"/>
    </source>
</evidence>
<dbReference type="PRINTS" id="PR00409">
    <property type="entry name" value="PHDIOXRDTASE"/>
</dbReference>
<dbReference type="InterPro" id="IPR017927">
    <property type="entry name" value="FAD-bd_FR_type"/>
</dbReference>
<sequence length="320" mass="35677">MTTNASRRVRVEDLERVANRIKRFAFVPIDGLPLPIFSPGAHVIVTMRDGTRAWRNPYSLMSSPLDTSCYQISVLRVDDTRGGSAYMHERVLKGSTLEINEPVNLFPIDRTGRKHILIAGGIGITPFLAMIAQFKHDKTNFELHYAVRSLEEGAYCNLLCGNDASSVFVYRSDKGQRIPLVQILENQPLGTHLYVCGPQRMIDWTLQTAKEEGWPKENVHYEHFDAPPPGREFVVKLAKSQREIIVGEHQSILEALEQAGVDAPYLCRGGACGQCVTAISDARGRILHNDHYLSDDEKRCGGRIATCVSRMDGGSLTLDL</sequence>
<dbReference type="Pfam" id="PF00111">
    <property type="entry name" value="Fer2"/>
    <property type="match status" value="1"/>
</dbReference>
<keyword evidence="9" id="KW-0812">Transmembrane</keyword>
<comment type="cofactor">
    <cofactor evidence="1">
        <name>FMN</name>
        <dbReference type="ChEBI" id="CHEBI:58210"/>
    </cofactor>
</comment>
<keyword evidence="3" id="KW-0288">FMN</keyword>
<dbReference type="GO" id="GO:0016491">
    <property type="term" value="F:oxidoreductase activity"/>
    <property type="evidence" value="ECO:0007669"/>
    <property type="project" value="UniProtKB-KW"/>
</dbReference>
<evidence type="ECO:0000256" key="6">
    <source>
        <dbReference type="ARBA" id="ARBA00023002"/>
    </source>
</evidence>
<gene>
    <name evidence="12" type="ORF">HYPDE_22968</name>
</gene>
<dbReference type="CDD" id="cd06185">
    <property type="entry name" value="PDR_like"/>
    <property type="match status" value="1"/>
</dbReference>
<evidence type="ECO:0000256" key="3">
    <source>
        <dbReference type="ARBA" id="ARBA00022643"/>
    </source>
</evidence>
<feature type="domain" description="2Fe-2S ferredoxin-type" evidence="10">
    <location>
        <begin position="233"/>
        <end position="320"/>
    </location>
</feature>
<dbReference type="Gene3D" id="3.10.20.30">
    <property type="match status" value="1"/>
</dbReference>
<dbReference type="OrthoDB" id="9792185at2"/>
<dbReference type="AlphaFoldDB" id="N0B893"/>
<keyword evidence="7" id="KW-0408">Iron</keyword>